<evidence type="ECO:0000313" key="6">
    <source>
        <dbReference type="EMBL" id="GEC10738.1"/>
    </source>
</evidence>
<name>A0A4Y3VWY8_9ACTN</name>
<sequence length="190" mass="20127">MQERAARTHRALILAAAEEFDRLGYEGASLARISRGARASMGALTFHFATKSDLAAAVRAAGRESVAPVVRSALGGTRAPLEELAELTFTLVRLLEHDVVARATARLERERPRGGTSLALEWVPALRLLLERASAAGQLRPGVLPETAAVLLTLLIEGAWAEIGRGRTAGVAPGRVWELVLHGVSGGADK</sequence>
<dbReference type="EMBL" id="BJND01000149">
    <property type="protein sequence ID" value="GEC10738.1"/>
    <property type="molecule type" value="Genomic_DNA"/>
</dbReference>
<feature type="DNA-binding region" description="H-T-H motif" evidence="4">
    <location>
        <begin position="29"/>
        <end position="48"/>
    </location>
</feature>
<dbReference type="PROSITE" id="PS50977">
    <property type="entry name" value="HTH_TETR_2"/>
    <property type="match status" value="1"/>
</dbReference>
<dbReference type="GO" id="GO:0003700">
    <property type="term" value="F:DNA-binding transcription factor activity"/>
    <property type="evidence" value="ECO:0007669"/>
    <property type="project" value="TreeGrafter"/>
</dbReference>
<dbReference type="PANTHER" id="PTHR30055:SF234">
    <property type="entry name" value="HTH-TYPE TRANSCRIPTIONAL REGULATOR BETI"/>
    <property type="match status" value="1"/>
</dbReference>
<keyword evidence="3" id="KW-0804">Transcription</keyword>
<dbReference type="Pfam" id="PF00440">
    <property type="entry name" value="TetR_N"/>
    <property type="match status" value="1"/>
</dbReference>
<keyword evidence="2 4" id="KW-0238">DNA-binding</keyword>
<dbReference type="InterPro" id="IPR050109">
    <property type="entry name" value="HTH-type_TetR-like_transc_reg"/>
</dbReference>
<gene>
    <name evidence="6" type="ORF">SSP24_83930</name>
</gene>
<protein>
    <recommendedName>
        <fullName evidence="5">HTH tetR-type domain-containing protein</fullName>
    </recommendedName>
</protein>
<dbReference type="InterPro" id="IPR023772">
    <property type="entry name" value="DNA-bd_HTH_TetR-type_CS"/>
</dbReference>
<evidence type="ECO:0000256" key="3">
    <source>
        <dbReference type="ARBA" id="ARBA00023163"/>
    </source>
</evidence>
<accession>A0A4Y3VWY8</accession>
<comment type="caution">
    <text evidence="6">The sequence shown here is derived from an EMBL/GenBank/DDBJ whole genome shotgun (WGS) entry which is preliminary data.</text>
</comment>
<dbReference type="InterPro" id="IPR009057">
    <property type="entry name" value="Homeodomain-like_sf"/>
</dbReference>
<dbReference type="GO" id="GO:0000976">
    <property type="term" value="F:transcription cis-regulatory region binding"/>
    <property type="evidence" value="ECO:0007669"/>
    <property type="project" value="TreeGrafter"/>
</dbReference>
<feature type="domain" description="HTH tetR-type" evidence="5">
    <location>
        <begin position="6"/>
        <end position="66"/>
    </location>
</feature>
<reference evidence="6 7" key="1">
    <citation type="submission" date="2019-06" db="EMBL/GenBank/DDBJ databases">
        <title>Whole genome shotgun sequence of Streptomyces spinoverrucosus NBRC 14228.</title>
        <authorList>
            <person name="Hosoyama A."/>
            <person name="Uohara A."/>
            <person name="Ohji S."/>
            <person name="Ichikawa N."/>
        </authorList>
    </citation>
    <scope>NUCLEOTIDE SEQUENCE [LARGE SCALE GENOMIC DNA]</scope>
    <source>
        <strain evidence="6 7">NBRC 14228</strain>
    </source>
</reference>
<dbReference type="OrthoDB" id="3237195at2"/>
<keyword evidence="1" id="KW-0805">Transcription regulation</keyword>
<evidence type="ECO:0000256" key="4">
    <source>
        <dbReference type="PROSITE-ProRule" id="PRU00335"/>
    </source>
</evidence>
<evidence type="ECO:0000259" key="5">
    <source>
        <dbReference type="PROSITE" id="PS50977"/>
    </source>
</evidence>
<dbReference type="Proteomes" id="UP000317881">
    <property type="component" value="Unassembled WGS sequence"/>
</dbReference>
<dbReference type="Gene3D" id="1.10.357.10">
    <property type="entry name" value="Tetracycline Repressor, domain 2"/>
    <property type="match status" value="1"/>
</dbReference>
<dbReference type="AlphaFoldDB" id="A0A4Y3VWY8"/>
<dbReference type="PANTHER" id="PTHR30055">
    <property type="entry name" value="HTH-TYPE TRANSCRIPTIONAL REGULATOR RUTR"/>
    <property type="match status" value="1"/>
</dbReference>
<dbReference type="SUPFAM" id="SSF46689">
    <property type="entry name" value="Homeodomain-like"/>
    <property type="match status" value="1"/>
</dbReference>
<dbReference type="RefSeq" id="WP_141316509.1">
    <property type="nucleotide sequence ID" value="NZ_BJND01000149.1"/>
</dbReference>
<evidence type="ECO:0000256" key="2">
    <source>
        <dbReference type="ARBA" id="ARBA00023125"/>
    </source>
</evidence>
<evidence type="ECO:0000256" key="1">
    <source>
        <dbReference type="ARBA" id="ARBA00023015"/>
    </source>
</evidence>
<proteinExistence type="predicted"/>
<keyword evidence="7" id="KW-1185">Reference proteome</keyword>
<dbReference type="InterPro" id="IPR036271">
    <property type="entry name" value="Tet_transcr_reg_TetR-rel_C_sf"/>
</dbReference>
<dbReference type="SUPFAM" id="SSF48498">
    <property type="entry name" value="Tetracyclin repressor-like, C-terminal domain"/>
    <property type="match status" value="1"/>
</dbReference>
<dbReference type="InterPro" id="IPR001647">
    <property type="entry name" value="HTH_TetR"/>
</dbReference>
<dbReference type="PROSITE" id="PS01081">
    <property type="entry name" value="HTH_TETR_1"/>
    <property type="match status" value="1"/>
</dbReference>
<organism evidence="6 7">
    <name type="scientific">Streptomyces spinoverrucosus</name>
    <dbReference type="NCBI Taxonomy" id="284043"/>
    <lineage>
        <taxon>Bacteria</taxon>
        <taxon>Bacillati</taxon>
        <taxon>Actinomycetota</taxon>
        <taxon>Actinomycetes</taxon>
        <taxon>Kitasatosporales</taxon>
        <taxon>Streptomycetaceae</taxon>
        <taxon>Streptomyces</taxon>
    </lineage>
</organism>
<evidence type="ECO:0000313" key="7">
    <source>
        <dbReference type="Proteomes" id="UP000317881"/>
    </source>
</evidence>